<keyword evidence="4 7" id="KW-0133">Cell shape</keyword>
<keyword evidence="6 7" id="KW-0961">Cell wall biogenesis/degradation</keyword>
<keyword evidence="5 7" id="KW-0573">Peptidoglycan synthesis</keyword>
<dbReference type="PANTHER" id="PTHR36699">
    <property type="entry name" value="LD-TRANSPEPTIDASE"/>
    <property type="match status" value="1"/>
</dbReference>
<evidence type="ECO:0000256" key="2">
    <source>
        <dbReference type="ARBA" id="ARBA00005992"/>
    </source>
</evidence>
<accession>A0ABQ0C9Q5</accession>
<proteinExistence type="inferred from homology"/>
<dbReference type="InterPro" id="IPR038063">
    <property type="entry name" value="Transpep_catalytic_dom"/>
</dbReference>
<gene>
    <name evidence="9" type="ORF">SIID45300_01947</name>
</gene>
<keyword evidence="10" id="KW-1185">Reference proteome</keyword>
<evidence type="ECO:0000256" key="4">
    <source>
        <dbReference type="ARBA" id="ARBA00022960"/>
    </source>
</evidence>
<evidence type="ECO:0000259" key="8">
    <source>
        <dbReference type="PROSITE" id="PS52029"/>
    </source>
</evidence>
<dbReference type="CDD" id="cd16913">
    <property type="entry name" value="YkuD_like"/>
    <property type="match status" value="1"/>
</dbReference>
<reference evidence="9 10" key="1">
    <citation type="submission" date="2024-09" db="EMBL/GenBank/DDBJ databases">
        <title>Draft genome sequence of Candidatus Magnetaquicoccaceae bacterium FCR-1.</title>
        <authorList>
            <person name="Shimoshige H."/>
            <person name="Shimamura S."/>
            <person name="Taoka A."/>
            <person name="Kobayashi H."/>
            <person name="Maekawa T."/>
        </authorList>
    </citation>
    <scope>NUCLEOTIDE SEQUENCE [LARGE SCALE GENOMIC DNA]</scope>
    <source>
        <strain evidence="9 10">FCR-1</strain>
    </source>
</reference>
<comment type="similarity">
    <text evidence="2">Belongs to the YkuD family.</text>
</comment>
<evidence type="ECO:0000256" key="5">
    <source>
        <dbReference type="ARBA" id="ARBA00022984"/>
    </source>
</evidence>
<dbReference type="PROSITE" id="PS52029">
    <property type="entry name" value="LD_TPASE"/>
    <property type="match status" value="1"/>
</dbReference>
<dbReference type="PROSITE" id="PS51257">
    <property type="entry name" value="PROKAR_LIPOPROTEIN"/>
    <property type="match status" value="1"/>
</dbReference>
<evidence type="ECO:0000256" key="3">
    <source>
        <dbReference type="ARBA" id="ARBA00022679"/>
    </source>
</evidence>
<comment type="pathway">
    <text evidence="1 7">Cell wall biogenesis; peptidoglycan biosynthesis.</text>
</comment>
<comment type="caution">
    <text evidence="9">The sequence shown here is derived from an EMBL/GenBank/DDBJ whole genome shotgun (WGS) entry which is preliminary data.</text>
</comment>
<keyword evidence="3" id="KW-0808">Transferase</keyword>
<protein>
    <recommendedName>
        <fullName evidence="8">L,D-TPase catalytic domain-containing protein</fullName>
    </recommendedName>
</protein>
<feature type="active site" description="Nucleophile" evidence="7">
    <location>
        <position position="211"/>
    </location>
</feature>
<feature type="domain" description="L,D-TPase catalytic" evidence="8">
    <location>
        <begin position="107"/>
        <end position="239"/>
    </location>
</feature>
<dbReference type="InterPro" id="IPR005490">
    <property type="entry name" value="LD_TPept_cat_dom"/>
</dbReference>
<dbReference type="SUPFAM" id="SSF141523">
    <property type="entry name" value="L,D-transpeptidase catalytic domain-like"/>
    <property type="match status" value="1"/>
</dbReference>
<dbReference type="Proteomes" id="UP001628193">
    <property type="component" value="Unassembled WGS sequence"/>
</dbReference>
<organism evidence="9 10">
    <name type="scientific">Candidatus Magnetaquiglobus chichijimensis</name>
    <dbReference type="NCBI Taxonomy" id="3141448"/>
    <lineage>
        <taxon>Bacteria</taxon>
        <taxon>Pseudomonadati</taxon>
        <taxon>Pseudomonadota</taxon>
        <taxon>Magnetococcia</taxon>
        <taxon>Magnetococcales</taxon>
        <taxon>Candidatus Magnetaquicoccaceae</taxon>
        <taxon>Candidatus Magnetaquiglobus</taxon>
    </lineage>
</organism>
<name>A0ABQ0C9Q5_9PROT</name>
<dbReference type="EMBL" id="BAAFGK010000004">
    <property type="protein sequence ID" value="GAB0057615.1"/>
    <property type="molecule type" value="Genomic_DNA"/>
</dbReference>
<sequence>MTMPIQRILKPNHAIPLLLALALGLSGCVNLGQSKWSGGQYYDVTFERDENLPVETRNARRAMSRELALDKNPPKVQQVVERYDESVRTRLMRDFKLAGLPYPSSRLALLGFKKERRLELWGADGDGPMKLIKRYPFTAFSGDLGPKRRQGDKQIPEGVYRITFLNPNSAYHLSMKLDYPNAFDRAMADLERRGQLGGDIFIHGDSESVGCIALGDRAIEELFVLTAWAGMENVQVIVAPYDLRRDKEIRAQDHIPWTRELYARLQDSLAGFRE</sequence>
<feature type="active site" description="Proton donor/acceptor" evidence="7">
    <location>
        <position position="203"/>
    </location>
</feature>
<dbReference type="PANTHER" id="PTHR36699:SF1">
    <property type="entry name" value="L,D-TRANSPEPTIDASE YAFK-RELATED"/>
    <property type="match status" value="1"/>
</dbReference>
<dbReference type="Pfam" id="PF03734">
    <property type="entry name" value="YkuD"/>
    <property type="match status" value="1"/>
</dbReference>
<dbReference type="RefSeq" id="WP_420905307.1">
    <property type="nucleotide sequence ID" value="NZ_BAAFGK010000004.1"/>
</dbReference>
<evidence type="ECO:0000313" key="9">
    <source>
        <dbReference type="EMBL" id="GAB0057615.1"/>
    </source>
</evidence>
<evidence type="ECO:0000256" key="6">
    <source>
        <dbReference type="ARBA" id="ARBA00023316"/>
    </source>
</evidence>
<evidence type="ECO:0000256" key="7">
    <source>
        <dbReference type="PROSITE-ProRule" id="PRU01373"/>
    </source>
</evidence>
<evidence type="ECO:0000256" key="1">
    <source>
        <dbReference type="ARBA" id="ARBA00004752"/>
    </source>
</evidence>
<evidence type="ECO:0000313" key="10">
    <source>
        <dbReference type="Proteomes" id="UP001628193"/>
    </source>
</evidence>